<dbReference type="Gene3D" id="2.20.100.10">
    <property type="entry name" value="Thrombospondin type-1 (TSP1) repeat"/>
    <property type="match status" value="3"/>
</dbReference>
<evidence type="ECO:0000256" key="13">
    <source>
        <dbReference type="PIRSR" id="PIRSR613273-1"/>
    </source>
</evidence>
<comment type="caution">
    <text evidence="16">Lacks conserved residue(s) required for the propagation of feature annotation.</text>
</comment>
<evidence type="ECO:0000256" key="15">
    <source>
        <dbReference type="PIRSR" id="PIRSR613273-3"/>
    </source>
</evidence>
<evidence type="ECO:0000256" key="2">
    <source>
        <dbReference type="ARBA" id="ARBA00022525"/>
    </source>
</evidence>
<keyword evidence="10" id="KW-0482">Metalloprotease</keyword>
<evidence type="ECO:0000256" key="10">
    <source>
        <dbReference type="ARBA" id="ARBA00023049"/>
    </source>
</evidence>
<comment type="cofactor">
    <cofactor evidence="14">
        <name>Zn(2+)</name>
        <dbReference type="ChEBI" id="CHEBI:29105"/>
    </cofactor>
    <text evidence="14">Binds 1 zinc ion per subunit.</text>
</comment>
<feature type="disulfide bond" evidence="15">
    <location>
        <begin position="437"/>
        <end position="460"/>
    </location>
</feature>
<evidence type="ECO:0000256" key="5">
    <source>
        <dbReference type="ARBA" id="ARBA00022723"/>
    </source>
</evidence>
<feature type="non-terminal residue" evidence="20">
    <location>
        <position position="1"/>
    </location>
</feature>
<dbReference type="Gene3D" id="2.60.120.830">
    <property type="match status" value="1"/>
</dbReference>
<dbReference type="GO" id="GO:0004222">
    <property type="term" value="F:metalloendopeptidase activity"/>
    <property type="evidence" value="ECO:0007669"/>
    <property type="project" value="InterPro"/>
</dbReference>
<keyword evidence="8" id="KW-0378">Hydrolase</keyword>
<keyword evidence="4" id="KW-0645">Protease</keyword>
<dbReference type="PRINTS" id="PR01857">
    <property type="entry name" value="ADAMTSFAMILY"/>
</dbReference>
<dbReference type="Pfam" id="PF01421">
    <property type="entry name" value="Reprolysin"/>
    <property type="match status" value="1"/>
</dbReference>
<dbReference type="SUPFAM" id="SSF55486">
    <property type="entry name" value="Metalloproteases ('zincins'), catalytic domain"/>
    <property type="match status" value="1"/>
</dbReference>
<feature type="disulfide bond" evidence="15">
    <location>
        <begin position="426"/>
        <end position="451"/>
    </location>
</feature>
<evidence type="ECO:0000256" key="3">
    <source>
        <dbReference type="ARBA" id="ARBA00022530"/>
    </source>
</evidence>
<keyword evidence="7" id="KW-0677">Repeat</keyword>
<feature type="active site" evidence="13 16">
    <location>
        <position position="339"/>
    </location>
</feature>
<protein>
    <submittedName>
        <fullName evidence="20">Uncharacterized protein</fullName>
    </submittedName>
</protein>
<feature type="domain" description="Peptidase M12B" evidence="18">
    <location>
        <begin position="200"/>
        <end position="403"/>
    </location>
</feature>
<dbReference type="PANTHER" id="PTHR13723:SF304">
    <property type="entry name" value="A DISINTEGRIN AND METALLOPROTEINASE WITH THROMBOSPONDIN MOTIFS 2-LIKE PROTEIN"/>
    <property type="match status" value="1"/>
</dbReference>
<evidence type="ECO:0000259" key="18">
    <source>
        <dbReference type="PROSITE" id="PS50215"/>
    </source>
</evidence>
<proteinExistence type="predicted"/>
<dbReference type="InterPro" id="IPR036383">
    <property type="entry name" value="TSP1_rpt_sf"/>
</dbReference>
<dbReference type="Pfam" id="PF19236">
    <property type="entry name" value="ADAMTS_CR_3"/>
    <property type="match status" value="1"/>
</dbReference>
<feature type="disulfide bond" evidence="15">
    <location>
        <begin position="530"/>
        <end position="542"/>
    </location>
</feature>
<dbReference type="EMBL" id="HACA01002816">
    <property type="protein sequence ID" value="CDW20177.1"/>
    <property type="molecule type" value="Transcribed_RNA"/>
</dbReference>
<dbReference type="Pfam" id="PF17771">
    <property type="entry name" value="ADAMTS_CR_2"/>
    <property type="match status" value="1"/>
</dbReference>
<keyword evidence="12" id="KW-0325">Glycoprotein</keyword>
<evidence type="ECO:0000256" key="17">
    <source>
        <dbReference type="SAM" id="SignalP"/>
    </source>
</evidence>
<dbReference type="PROSITE" id="PS50900">
    <property type="entry name" value="PLAC"/>
    <property type="match status" value="1"/>
</dbReference>
<feature type="disulfide bond" evidence="15">
    <location>
        <begin position="316"/>
        <end position="398"/>
    </location>
</feature>
<evidence type="ECO:0000256" key="7">
    <source>
        <dbReference type="ARBA" id="ARBA00022737"/>
    </source>
</evidence>
<reference evidence="20" key="1">
    <citation type="submission" date="2014-05" db="EMBL/GenBank/DDBJ databases">
        <authorList>
            <person name="Chronopoulou M."/>
        </authorList>
    </citation>
    <scope>NUCLEOTIDE SEQUENCE</scope>
    <source>
        <tissue evidence="20">Whole organism</tissue>
    </source>
</reference>
<evidence type="ECO:0000259" key="19">
    <source>
        <dbReference type="PROSITE" id="PS50900"/>
    </source>
</evidence>
<feature type="disulfide bond" evidence="15">
    <location>
        <begin position="519"/>
        <end position="557"/>
    </location>
</feature>
<dbReference type="InterPro" id="IPR010909">
    <property type="entry name" value="PLAC"/>
</dbReference>
<dbReference type="GO" id="GO:0046872">
    <property type="term" value="F:metal ion binding"/>
    <property type="evidence" value="ECO:0007669"/>
    <property type="project" value="UniProtKB-KW"/>
</dbReference>
<feature type="binding site" evidence="14">
    <location>
        <position position="203"/>
    </location>
    <ligand>
        <name>Ca(2+)</name>
        <dbReference type="ChEBI" id="CHEBI:29108"/>
        <label>2</label>
    </ligand>
</feature>
<dbReference type="OrthoDB" id="6347336at2759"/>
<evidence type="ECO:0000256" key="6">
    <source>
        <dbReference type="ARBA" id="ARBA00022729"/>
    </source>
</evidence>
<dbReference type="SUPFAM" id="SSF82895">
    <property type="entry name" value="TSP-1 type 1 repeat"/>
    <property type="match status" value="3"/>
</dbReference>
<keyword evidence="9 14" id="KW-0862">Zinc</keyword>
<evidence type="ECO:0000256" key="16">
    <source>
        <dbReference type="PROSITE-ProRule" id="PRU00276"/>
    </source>
</evidence>
<organism evidence="20">
    <name type="scientific">Lepeophtheirus salmonis</name>
    <name type="common">Salmon louse</name>
    <name type="synonym">Caligus salmonis</name>
    <dbReference type="NCBI Taxonomy" id="72036"/>
    <lineage>
        <taxon>Eukaryota</taxon>
        <taxon>Metazoa</taxon>
        <taxon>Ecdysozoa</taxon>
        <taxon>Arthropoda</taxon>
        <taxon>Crustacea</taxon>
        <taxon>Multicrustacea</taxon>
        <taxon>Hexanauplia</taxon>
        <taxon>Copepoda</taxon>
        <taxon>Siphonostomatoida</taxon>
        <taxon>Caligidae</taxon>
        <taxon>Lepeophtheirus</taxon>
    </lineage>
</organism>
<feature type="binding site" evidence="14">
    <location>
        <position position="398"/>
    </location>
    <ligand>
        <name>Ca(2+)</name>
        <dbReference type="ChEBI" id="CHEBI:29108"/>
        <label>1</label>
    </ligand>
</feature>
<evidence type="ECO:0000256" key="12">
    <source>
        <dbReference type="ARBA" id="ARBA00023180"/>
    </source>
</evidence>
<dbReference type="Pfam" id="PF05986">
    <property type="entry name" value="ADAMTS_spacer1"/>
    <property type="match status" value="1"/>
</dbReference>
<dbReference type="GO" id="GO:0031012">
    <property type="term" value="C:extracellular matrix"/>
    <property type="evidence" value="ECO:0007669"/>
    <property type="project" value="TreeGrafter"/>
</dbReference>
<feature type="binding site" evidence="14">
    <location>
        <position position="293"/>
    </location>
    <ligand>
        <name>Ca(2+)</name>
        <dbReference type="ChEBI" id="CHEBI:29108"/>
        <label>1</label>
    </ligand>
</feature>
<keyword evidence="2" id="KW-0964">Secreted</keyword>
<dbReference type="GO" id="GO:0030198">
    <property type="term" value="P:extracellular matrix organization"/>
    <property type="evidence" value="ECO:0007669"/>
    <property type="project" value="InterPro"/>
</dbReference>
<feature type="chain" id="PRO_5005487372" evidence="17">
    <location>
        <begin position="19"/>
        <end position="1013"/>
    </location>
</feature>
<dbReference type="Gene3D" id="3.40.1620.60">
    <property type="match status" value="1"/>
</dbReference>
<feature type="binding site" evidence="14">
    <location>
        <position position="203"/>
    </location>
    <ligand>
        <name>Ca(2+)</name>
        <dbReference type="ChEBI" id="CHEBI:29108"/>
        <label>1</label>
    </ligand>
</feature>
<dbReference type="PANTHER" id="PTHR13723">
    <property type="entry name" value="ADAMTS A DISINTEGRIN AND METALLOPROTEASE WITH THROMBOSPONDIN MOTIFS PROTEASE"/>
    <property type="match status" value="1"/>
</dbReference>
<dbReference type="CDD" id="cd04273">
    <property type="entry name" value="ZnMc_ADAMTS_like"/>
    <property type="match status" value="1"/>
</dbReference>
<keyword evidence="6 17" id="KW-0732">Signal</keyword>
<dbReference type="InterPro" id="IPR041645">
    <property type="entry name" value="ADAMTS_CR_2"/>
</dbReference>
<dbReference type="GO" id="GO:0006508">
    <property type="term" value="P:proteolysis"/>
    <property type="evidence" value="ECO:0007669"/>
    <property type="project" value="UniProtKB-KW"/>
</dbReference>
<dbReference type="PROSITE" id="PS50092">
    <property type="entry name" value="TSP1"/>
    <property type="match status" value="2"/>
</dbReference>
<dbReference type="InterPro" id="IPR001590">
    <property type="entry name" value="Peptidase_M12B"/>
</dbReference>
<comment type="subcellular location">
    <subcellularLocation>
        <location evidence="1">Secreted</location>
        <location evidence="1">Extracellular space</location>
        <location evidence="1">Extracellular matrix</location>
    </subcellularLocation>
</comment>
<dbReference type="Gene3D" id="3.40.390.10">
    <property type="entry name" value="Collagenase (Catalytic Domain)"/>
    <property type="match status" value="1"/>
</dbReference>
<feature type="signal peptide" evidence="17">
    <location>
        <begin position="1"/>
        <end position="18"/>
    </location>
</feature>
<feature type="binding site" evidence="14 16">
    <location>
        <position position="338"/>
    </location>
    <ligand>
        <name>Zn(2+)</name>
        <dbReference type="ChEBI" id="CHEBI:29105"/>
        <note>catalytic</note>
    </ligand>
</feature>
<evidence type="ECO:0000256" key="11">
    <source>
        <dbReference type="ARBA" id="ARBA00023157"/>
    </source>
</evidence>
<evidence type="ECO:0000256" key="1">
    <source>
        <dbReference type="ARBA" id="ARBA00004498"/>
    </source>
</evidence>
<keyword evidence="3" id="KW-0272">Extracellular matrix</keyword>
<dbReference type="FunFam" id="2.20.100.10:FF:000001">
    <property type="entry name" value="semaphorin-5A isoform X1"/>
    <property type="match status" value="1"/>
</dbReference>
<dbReference type="Pfam" id="PF00090">
    <property type="entry name" value="TSP_1"/>
    <property type="match status" value="1"/>
</dbReference>
<dbReference type="Pfam" id="PF19030">
    <property type="entry name" value="TSP1_ADAMTS"/>
    <property type="match status" value="2"/>
</dbReference>
<feature type="domain" description="PLAC" evidence="19">
    <location>
        <begin position="970"/>
        <end position="1008"/>
    </location>
</feature>
<dbReference type="InterPro" id="IPR000884">
    <property type="entry name" value="TSP1_rpt"/>
</dbReference>
<dbReference type="InterPro" id="IPR013273">
    <property type="entry name" value="ADAMTS/ADAMTS-like"/>
</dbReference>
<dbReference type="InterPro" id="IPR050439">
    <property type="entry name" value="ADAMTS_ADAMTS-like"/>
</dbReference>
<dbReference type="SMART" id="SM00209">
    <property type="entry name" value="TSP1"/>
    <property type="match status" value="3"/>
</dbReference>
<feature type="disulfide bond" evidence="15">
    <location>
        <begin position="446"/>
        <end position="479"/>
    </location>
</feature>
<evidence type="ECO:0000313" key="20">
    <source>
        <dbReference type="EMBL" id="CDW20177.1"/>
    </source>
</evidence>
<dbReference type="InterPro" id="IPR045371">
    <property type="entry name" value="ADAMTS_CR_3"/>
</dbReference>
<feature type="binding site" evidence="14 16">
    <location>
        <position position="342"/>
    </location>
    <ligand>
        <name>Zn(2+)</name>
        <dbReference type="ChEBI" id="CHEBI:29105"/>
        <note>catalytic</note>
    </ligand>
</feature>
<keyword evidence="14" id="KW-0106">Calcium</keyword>
<feature type="binding site" evidence="14 16">
    <location>
        <position position="348"/>
    </location>
    <ligand>
        <name>Zn(2+)</name>
        <dbReference type="ChEBI" id="CHEBI:29105"/>
        <note>catalytic</note>
    </ligand>
</feature>
<evidence type="ECO:0000256" key="4">
    <source>
        <dbReference type="ARBA" id="ARBA00022670"/>
    </source>
</evidence>
<name>A0A0K2T3K2_LEPSM</name>
<accession>A0A0K2T3K2</accession>
<evidence type="ECO:0000256" key="8">
    <source>
        <dbReference type="ARBA" id="ARBA00022801"/>
    </source>
</evidence>
<feature type="disulfide bond" evidence="15">
    <location>
        <begin position="473"/>
        <end position="484"/>
    </location>
</feature>
<dbReference type="InterPro" id="IPR010294">
    <property type="entry name" value="ADAMTS_spacer1"/>
</dbReference>
<evidence type="ECO:0000256" key="14">
    <source>
        <dbReference type="PIRSR" id="PIRSR613273-2"/>
    </source>
</evidence>
<evidence type="ECO:0000256" key="9">
    <source>
        <dbReference type="ARBA" id="ARBA00022833"/>
    </source>
</evidence>
<keyword evidence="11 15" id="KW-1015">Disulfide bond</keyword>
<feature type="disulfide bond" evidence="15">
    <location>
        <begin position="515"/>
        <end position="552"/>
    </location>
</feature>
<dbReference type="AlphaFoldDB" id="A0A0K2T3K2"/>
<keyword evidence="5 14" id="KW-0479">Metal-binding</keyword>
<sequence length="1013" mass="115732">NILILFICVFISAGSCHCKQQRKKPDDQTHGILVFPRIIASTRQKRSSATNQKDNESLMRLHLSNGTLLQEYRIRRNDHLILDQLQIEGFVSNSTLPPKNCFYVSLERSFERAALEDCDGATIRGVVTIHGHMYYLTPSHDGHGHRVKRSEESDSGYYLDKFWKTTRKRKKDAKYKKVPSEVVCNGPYCEYFRVKRDEPKWLEIVVAADYSVIDFHGKETVTRYVLTLMNIVSAIYGDQTLSANLKFVILRLIFYEKPEDCPIVEGRSKKSLENVNKWNYKLWHNTSEHRRHDIALWITKLNIGGPSGYAPVGGVCDPSRSCSLNKDEGLSSAFIIAHELGHLLGLSHDGDPGASNNCNDEVDEGSIMANTVGATFSYFHWSPCSAGEYHYKSSSWKCMFNYPHDYKNSTFIGDVIEFTYSLDDQCRMEFGNGFIFCMSFELNDPCIHLWCSHKDSPNLCKTKRGSPMDGTECGKDKWCINGYCESISTRKKSKDGLWHNTMDGSWSDWSSWRKCSRSCNGGVQFRTRLCDNPRPAYGGAPCPGIREDFRLCNIDPCFDKHSDFRAQQCKELFRSIDNNSSRSQSRWHPYEHENGEYKCKLSCFNRQNAEYYQSGENVIDGTLCSYDDPSNICVQGKCLILGCDKIVGSSVKEDACGVCGGDGTKCIVKTKKFVLSMAKDNFVKVCNIPKGVRSIELQSNSLSKNVDVSIGVRSHSYSGFLLKNFEHNYTTFISDGTKFTYKKMHGNETLSARGPLQSGIFIYLYNEGPLIQTSMTKYEVNLKYIVSKENDPLFTIRRYEWTSTGWSKCSSKCGGGTQKLLMRCVDKKTGRRIRRHSQCRKSRPAIKRRSCNNFSCHFQWFTTPWEDCNQSCGMEGHQIRRIFCVPRNNMSTFHDPKLCKGKERPVRKRFCNRVPCPMPWLEKGWRQCTSDECGIFGKREKILYCPKKGFTTCGIKPIVKEDCKLPCPRSSISCHGDEFVLCSDETLLRYCSIQSYKEKCCRSCSSVNYLNVL</sequence>
<dbReference type="InterPro" id="IPR024079">
    <property type="entry name" value="MetalloPept_cat_dom_sf"/>
</dbReference>
<dbReference type="PROSITE" id="PS50215">
    <property type="entry name" value="ADAM_MEPRO"/>
    <property type="match status" value="1"/>
</dbReference>